<reference evidence="1 2" key="1">
    <citation type="submission" date="2018-12" db="EMBL/GenBank/DDBJ databases">
        <authorList>
            <consortium name="Pathogen Informatics"/>
        </authorList>
    </citation>
    <scope>NUCLEOTIDE SEQUENCE [LARGE SCALE GENOMIC DNA]</scope>
    <source>
        <strain evidence="1 2">NCTC6754</strain>
    </source>
</reference>
<dbReference type="GO" id="GO:0003993">
    <property type="term" value="F:acid phosphatase activity"/>
    <property type="evidence" value="ECO:0007669"/>
    <property type="project" value="UniProtKB-EC"/>
</dbReference>
<dbReference type="Proteomes" id="UP000269208">
    <property type="component" value="Chromosome"/>
</dbReference>
<name>A0A447TSX9_SALET</name>
<proteinExistence type="predicted"/>
<dbReference type="Gene3D" id="1.20.144.10">
    <property type="entry name" value="Phosphatidic acid phosphatase type 2/haloperoxidase"/>
    <property type="match status" value="1"/>
</dbReference>
<keyword evidence="1" id="KW-0378">Hydrolase</keyword>
<organism evidence="1 2">
    <name type="scientific">Salmonella enterica I</name>
    <dbReference type="NCBI Taxonomy" id="59201"/>
    <lineage>
        <taxon>Bacteria</taxon>
        <taxon>Pseudomonadati</taxon>
        <taxon>Pseudomonadota</taxon>
        <taxon>Gammaproteobacteria</taxon>
        <taxon>Enterobacterales</taxon>
        <taxon>Enterobacteriaceae</taxon>
        <taxon>Salmonella</taxon>
    </lineage>
</organism>
<protein>
    <submittedName>
        <fullName evidence="1">Phosphatase</fullName>
        <ecNumber evidence="1">3.1.3.2</ecNumber>
    </submittedName>
</protein>
<evidence type="ECO:0000313" key="2">
    <source>
        <dbReference type="Proteomes" id="UP000269208"/>
    </source>
</evidence>
<sequence length="105" mass="12055">MAEMIPERFDALVIRGARYGYSRLVLGVHYPLDVMGARMVAQRNVAHYLNDPYYRTLFNEARAQLREALVKECGTTIVECAAIDRKRRSVPRSGHAYLLPLHHDL</sequence>
<dbReference type="AlphaFoldDB" id="A0A447TSX9"/>
<dbReference type="SUPFAM" id="SSF48317">
    <property type="entry name" value="Acid phosphatase/Vanadium-dependent haloperoxidase"/>
    <property type="match status" value="1"/>
</dbReference>
<accession>A0A447TSX9</accession>
<gene>
    <name evidence="1" type="primary">phoC</name>
    <name evidence="1" type="ORF">NCTC6754_02302</name>
</gene>
<evidence type="ECO:0000313" key="1">
    <source>
        <dbReference type="EMBL" id="VEB52589.1"/>
    </source>
</evidence>
<dbReference type="EC" id="3.1.3.2" evidence="1"/>
<dbReference type="EMBL" id="LR134190">
    <property type="protein sequence ID" value="VEB52589.1"/>
    <property type="molecule type" value="Genomic_DNA"/>
</dbReference>
<dbReference type="InterPro" id="IPR036938">
    <property type="entry name" value="PAP2/HPO_sf"/>
</dbReference>